<evidence type="ECO:0000313" key="2">
    <source>
        <dbReference type="Proteomes" id="UP000230423"/>
    </source>
</evidence>
<protein>
    <submittedName>
        <fullName evidence="1">Uncharacterized protein</fullName>
    </submittedName>
</protein>
<proteinExistence type="predicted"/>
<reference evidence="1 2" key="1">
    <citation type="submission" date="2015-09" db="EMBL/GenBank/DDBJ databases">
        <title>Draft genome of the parasitic nematode Teladorsagia circumcincta isolate WARC Sus (inbred).</title>
        <authorList>
            <person name="Mitreva M."/>
        </authorList>
    </citation>
    <scope>NUCLEOTIDE SEQUENCE [LARGE SCALE GENOMIC DNA]</scope>
    <source>
        <strain evidence="1 2">S</strain>
    </source>
</reference>
<dbReference type="AlphaFoldDB" id="A0A2G9UTQ1"/>
<dbReference type="Proteomes" id="UP000230423">
    <property type="component" value="Unassembled WGS sequence"/>
</dbReference>
<dbReference type="OrthoDB" id="5854989at2759"/>
<evidence type="ECO:0000313" key="1">
    <source>
        <dbReference type="EMBL" id="PIO73627.1"/>
    </source>
</evidence>
<name>A0A2G9UTQ1_TELCI</name>
<sequence length="98" mass="11072">MGNCFSLKHKKKELDQDHPTVSRWLASCDFSSVPDIDDFSTEVVEERSPDYVIYDSVLGGDHLVGYYDVFNLIFAVGSDCVDKNGLDHEISALVQWLE</sequence>
<gene>
    <name evidence="1" type="ORF">TELCIR_04400</name>
</gene>
<dbReference type="EMBL" id="KZ345416">
    <property type="protein sequence ID" value="PIO73627.1"/>
    <property type="molecule type" value="Genomic_DNA"/>
</dbReference>
<keyword evidence="2" id="KW-1185">Reference proteome</keyword>
<accession>A0A2G9UTQ1</accession>
<organism evidence="1 2">
    <name type="scientific">Teladorsagia circumcincta</name>
    <name type="common">Brown stomach worm</name>
    <name type="synonym">Ostertagia circumcincta</name>
    <dbReference type="NCBI Taxonomy" id="45464"/>
    <lineage>
        <taxon>Eukaryota</taxon>
        <taxon>Metazoa</taxon>
        <taxon>Ecdysozoa</taxon>
        <taxon>Nematoda</taxon>
        <taxon>Chromadorea</taxon>
        <taxon>Rhabditida</taxon>
        <taxon>Rhabditina</taxon>
        <taxon>Rhabditomorpha</taxon>
        <taxon>Strongyloidea</taxon>
        <taxon>Trichostrongylidae</taxon>
        <taxon>Teladorsagia</taxon>
    </lineage>
</organism>